<dbReference type="SUPFAM" id="SSF52833">
    <property type="entry name" value="Thioredoxin-like"/>
    <property type="match status" value="1"/>
</dbReference>
<gene>
    <name evidence="15" type="ORF">scyTo_0005012</name>
</gene>
<dbReference type="PIRSF" id="PIRSF005822">
    <property type="entry name" value="NDUA2"/>
    <property type="match status" value="1"/>
</dbReference>
<feature type="disulfide bond" description="Redox-active" evidence="13">
    <location>
        <begin position="29"/>
        <end position="63"/>
    </location>
</feature>
<evidence type="ECO:0000256" key="3">
    <source>
        <dbReference type="ARBA" id="ARBA00008939"/>
    </source>
</evidence>
<keyword evidence="8 12" id="KW-0999">Mitochondrion inner membrane</keyword>
<comment type="subunit">
    <text evidence="4">Complex I is composed of 45 different subunits.</text>
</comment>
<evidence type="ECO:0000256" key="9">
    <source>
        <dbReference type="ARBA" id="ARBA00022982"/>
    </source>
</evidence>
<keyword evidence="10 12" id="KW-0496">Mitochondrion</keyword>
<dbReference type="Gene3D" id="3.40.30.10">
    <property type="entry name" value="Glutaredoxin"/>
    <property type="match status" value="1"/>
</dbReference>
<dbReference type="OMA" id="RECTGIQ"/>
<proteinExistence type="inferred from homology"/>
<comment type="function">
    <text evidence="1 12">Accessory subunit of the mitochondrial membrane respiratory chain NADH dehydrogenase (Complex I), that is believed not to be involved in catalysis. Complex I functions in the transfer of electrons from NADH to the respiratory chain. The immediate electron acceptor for the enzyme is believed to be ubiquinone.</text>
</comment>
<evidence type="ECO:0000256" key="12">
    <source>
        <dbReference type="PIRNR" id="PIRNR005822"/>
    </source>
</evidence>
<dbReference type="EMBL" id="BFAA01001520">
    <property type="protein sequence ID" value="GCB66706.1"/>
    <property type="molecule type" value="Genomic_DNA"/>
</dbReference>
<dbReference type="Pfam" id="PF05047">
    <property type="entry name" value="L51_S25_CI-B8"/>
    <property type="match status" value="1"/>
</dbReference>
<evidence type="ECO:0000256" key="8">
    <source>
        <dbReference type="ARBA" id="ARBA00022792"/>
    </source>
</evidence>
<evidence type="ECO:0000313" key="15">
    <source>
        <dbReference type="EMBL" id="GCB66706.1"/>
    </source>
</evidence>
<evidence type="ECO:0000256" key="7">
    <source>
        <dbReference type="ARBA" id="ARBA00022660"/>
    </source>
</evidence>
<comment type="subcellular location">
    <subcellularLocation>
        <location evidence="2 12">Mitochondrion inner membrane</location>
        <topology evidence="2 12">Peripheral membrane protein</topology>
        <orientation evidence="2 12">Matrix side</orientation>
    </subcellularLocation>
</comment>
<evidence type="ECO:0000256" key="10">
    <source>
        <dbReference type="ARBA" id="ARBA00023128"/>
    </source>
</evidence>
<dbReference type="InterPro" id="IPR036249">
    <property type="entry name" value="Thioredoxin-like_sf"/>
</dbReference>
<keyword evidence="11 12" id="KW-0472">Membrane</keyword>
<keyword evidence="9 12" id="KW-0249">Electron transport</keyword>
<evidence type="ECO:0000256" key="5">
    <source>
        <dbReference type="ARBA" id="ARBA00016394"/>
    </source>
</evidence>
<comment type="similarity">
    <text evidence="3">Belongs to the complex I NDUFA2 subunit family.</text>
</comment>
<dbReference type="GO" id="GO:0005743">
    <property type="term" value="C:mitochondrial inner membrane"/>
    <property type="evidence" value="ECO:0007669"/>
    <property type="project" value="UniProtKB-SubCell"/>
</dbReference>
<dbReference type="OrthoDB" id="10250268at2759"/>
<evidence type="ECO:0000313" key="16">
    <source>
        <dbReference type="Proteomes" id="UP000288216"/>
    </source>
</evidence>
<evidence type="ECO:0000256" key="6">
    <source>
        <dbReference type="ARBA" id="ARBA00022448"/>
    </source>
</evidence>
<keyword evidence="7 12" id="KW-0679">Respiratory chain</keyword>
<dbReference type="InterPro" id="IPR007741">
    <property type="entry name" value="Ribosomal_mL43/mS25/NADH_DH"/>
</dbReference>
<dbReference type="PANTHER" id="PTHR12878">
    <property type="entry name" value="NADH-UBIQUINONE OXIDOREDUCTASE B8 SUBUNIT"/>
    <property type="match status" value="1"/>
</dbReference>
<feature type="domain" description="Ribosomal protein/NADH dehydrogenase" evidence="14">
    <location>
        <begin position="30"/>
        <end position="103"/>
    </location>
</feature>
<evidence type="ECO:0000256" key="4">
    <source>
        <dbReference type="ARBA" id="ARBA00011533"/>
    </source>
</evidence>
<dbReference type="PANTHER" id="PTHR12878:SF0">
    <property type="entry name" value="NADH DEHYDROGENASE [UBIQUINONE] 1 ALPHA SUBCOMPLEX SUBUNIT 2"/>
    <property type="match status" value="1"/>
</dbReference>
<dbReference type="Proteomes" id="UP000288216">
    <property type="component" value="Unassembled WGS sequence"/>
</dbReference>
<protein>
    <recommendedName>
        <fullName evidence="5 12">NADH dehydrogenase [ubiquinone] 1 alpha subcomplex subunit 2</fullName>
    </recommendedName>
</protein>
<accession>A0A401P0P8</accession>
<evidence type="ECO:0000256" key="1">
    <source>
        <dbReference type="ARBA" id="ARBA00003195"/>
    </source>
</evidence>
<sequence length="103" mass="11165">MAAAVTGAVARGIGSKLSKNLRDVRIHLCQTSTASQGTRDFIEQHGVALKKANPEFPIRIRECGGVQSKVWALYEFGSERNVPLDNLNPEQVAKALESLSTKS</sequence>
<evidence type="ECO:0000259" key="14">
    <source>
        <dbReference type="SMART" id="SM00916"/>
    </source>
</evidence>
<evidence type="ECO:0000256" key="13">
    <source>
        <dbReference type="PIRSR" id="PIRSR005822-1"/>
    </source>
</evidence>
<keyword evidence="13" id="KW-1015">Disulfide bond</keyword>
<dbReference type="SMART" id="SM00916">
    <property type="entry name" value="L51_S25_CI-B8"/>
    <property type="match status" value="1"/>
</dbReference>
<evidence type="ECO:0000256" key="2">
    <source>
        <dbReference type="ARBA" id="ARBA00004443"/>
    </source>
</evidence>
<organism evidence="15 16">
    <name type="scientific">Scyliorhinus torazame</name>
    <name type="common">Cloudy catshark</name>
    <name type="synonym">Catulus torazame</name>
    <dbReference type="NCBI Taxonomy" id="75743"/>
    <lineage>
        <taxon>Eukaryota</taxon>
        <taxon>Metazoa</taxon>
        <taxon>Chordata</taxon>
        <taxon>Craniata</taxon>
        <taxon>Vertebrata</taxon>
        <taxon>Chondrichthyes</taxon>
        <taxon>Elasmobranchii</taxon>
        <taxon>Galeomorphii</taxon>
        <taxon>Galeoidea</taxon>
        <taxon>Carcharhiniformes</taxon>
        <taxon>Scyliorhinidae</taxon>
        <taxon>Scyliorhinus</taxon>
    </lineage>
</organism>
<reference evidence="15 16" key="1">
    <citation type="journal article" date="2018" name="Nat. Ecol. Evol.">
        <title>Shark genomes provide insights into elasmobranch evolution and the origin of vertebrates.</title>
        <authorList>
            <person name="Hara Y"/>
            <person name="Yamaguchi K"/>
            <person name="Onimaru K"/>
            <person name="Kadota M"/>
            <person name="Koyanagi M"/>
            <person name="Keeley SD"/>
            <person name="Tatsumi K"/>
            <person name="Tanaka K"/>
            <person name="Motone F"/>
            <person name="Kageyama Y"/>
            <person name="Nozu R"/>
            <person name="Adachi N"/>
            <person name="Nishimura O"/>
            <person name="Nakagawa R"/>
            <person name="Tanegashima C"/>
            <person name="Kiyatake I"/>
            <person name="Matsumoto R"/>
            <person name="Murakumo K"/>
            <person name="Nishida K"/>
            <person name="Terakita A"/>
            <person name="Kuratani S"/>
            <person name="Sato K"/>
            <person name="Hyodo S Kuraku.S."/>
        </authorList>
    </citation>
    <scope>NUCLEOTIDE SEQUENCE [LARGE SCALE GENOMIC DNA]</scope>
</reference>
<evidence type="ECO:0000256" key="11">
    <source>
        <dbReference type="ARBA" id="ARBA00023136"/>
    </source>
</evidence>
<dbReference type="STRING" id="75743.A0A401P0P8"/>
<dbReference type="InterPro" id="IPR016464">
    <property type="entry name" value="NADH_Ub_cplx-1_asu_su-2"/>
</dbReference>
<dbReference type="AlphaFoldDB" id="A0A401P0P8"/>
<comment type="caution">
    <text evidence="15">The sequence shown here is derived from an EMBL/GenBank/DDBJ whole genome shotgun (WGS) entry which is preliminary data.</text>
</comment>
<keyword evidence="6 12" id="KW-0813">Transport</keyword>
<name>A0A401P0P8_SCYTO</name>
<keyword evidence="16" id="KW-1185">Reference proteome</keyword>